<dbReference type="EMBL" id="RJJR01000015">
    <property type="protein sequence ID" value="RNI34018.1"/>
    <property type="molecule type" value="Genomic_DNA"/>
</dbReference>
<keyword evidence="2" id="KW-1185">Reference proteome</keyword>
<evidence type="ECO:0000313" key="1">
    <source>
        <dbReference type="EMBL" id="RNI34018.1"/>
    </source>
</evidence>
<comment type="caution">
    <text evidence="1">The sequence shown here is derived from an EMBL/GenBank/DDBJ whole genome shotgun (WGS) entry which is preliminary data.</text>
</comment>
<sequence length="110" mass="12990">MGNLLNRIEIEESFSAIRSFLQAGGLNPIDHHLNLELEVYVKRQNFTGRFEIECRDYLDNISYILCSDVFKANGFYRPVWTAYNLFSFNNTTQELSFQLDKDKYIINHLK</sequence>
<gene>
    <name evidence="1" type="ORF">EFY79_17050</name>
</gene>
<protein>
    <submittedName>
        <fullName evidence="1">Uncharacterized protein</fullName>
    </submittedName>
</protein>
<name>A0A3M9NAM7_9BACT</name>
<dbReference type="Proteomes" id="UP000267223">
    <property type="component" value="Unassembled WGS sequence"/>
</dbReference>
<dbReference type="AlphaFoldDB" id="A0A3M9NAM7"/>
<proteinExistence type="predicted"/>
<organism evidence="1 2">
    <name type="scientific">Hanamia caeni</name>
    <dbReference type="NCBI Taxonomy" id="2294116"/>
    <lineage>
        <taxon>Bacteria</taxon>
        <taxon>Pseudomonadati</taxon>
        <taxon>Bacteroidota</taxon>
        <taxon>Chitinophagia</taxon>
        <taxon>Chitinophagales</taxon>
        <taxon>Chitinophagaceae</taxon>
        <taxon>Hanamia</taxon>
    </lineage>
</organism>
<evidence type="ECO:0000313" key="2">
    <source>
        <dbReference type="Proteomes" id="UP000267223"/>
    </source>
</evidence>
<accession>A0A3M9NAM7</accession>
<reference evidence="1 2" key="1">
    <citation type="submission" date="2018-11" db="EMBL/GenBank/DDBJ databases">
        <title>Draft genome sequence of Ferruginibacter sp. BO-59.</title>
        <authorList>
            <person name="Im W.T."/>
        </authorList>
    </citation>
    <scope>NUCLEOTIDE SEQUENCE [LARGE SCALE GENOMIC DNA]</scope>
    <source>
        <strain evidence="1 2">BO-59</strain>
    </source>
</reference>